<dbReference type="SUPFAM" id="SSF53955">
    <property type="entry name" value="Lysozyme-like"/>
    <property type="match status" value="1"/>
</dbReference>
<dbReference type="RefSeq" id="WP_070947977.1">
    <property type="nucleotide sequence ID" value="NZ_MLIQ01000042.1"/>
</dbReference>
<proteinExistence type="predicted"/>
<dbReference type="Proteomes" id="UP000180043">
    <property type="component" value="Unassembled WGS sequence"/>
</dbReference>
<evidence type="ECO:0000313" key="2">
    <source>
        <dbReference type="Proteomes" id="UP000180043"/>
    </source>
</evidence>
<evidence type="ECO:0000313" key="1">
    <source>
        <dbReference type="EMBL" id="OHU47358.1"/>
    </source>
</evidence>
<accession>A0A1S1LD60</accession>
<dbReference type="EMBL" id="MLIQ01000042">
    <property type="protein sequence ID" value="OHU47358.1"/>
    <property type="molecule type" value="Genomic_DNA"/>
</dbReference>
<reference evidence="1 2" key="1">
    <citation type="submission" date="2016-10" db="EMBL/GenBank/DDBJ databases">
        <title>Evaluation of Human, Veterinary and Environmental Mycobacterium chelonae Isolates by Core Genome Phylogenomic Analysis, Targeted Gene Comparison, and Anti-microbial Susceptibility Patterns: A Tale of Mistaken Identities.</title>
        <authorList>
            <person name="Fogelson S.B."/>
            <person name="Camus A.C."/>
            <person name="Lorenz W."/>
            <person name="Vasireddy R."/>
            <person name="Vasireddy S."/>
            <person name="Smith T."/>
            <person name="Brown-Elliott B.A."/>
            <person name="Wallace R.J.Jr."/>
            <person name="Hasan N.A."/>
            <person name="Reischl U."/>
            <person name="Sanchez S."/>
        </authorList>
    </citation>
    <scope>NUCLEOTIDE SEQUENCE [LARGE SCALE GENOMIC DNA]</scope>
    <source>
        <strain evidence="1 2">15515</strain>
    </source>
</reference>
<dbReference type="AlphaFoldDB" id="A0A1S1LD60"/>
<comment type="caution">
    <text evidence="1">The sequence shown here is derived from an EMBL/GenBank/DDBJ whole genome shotgun (WGS) entry which is preliminary data.</text>
</comment>
<organism evidence="1 2">
    <name type="scientific">Mycobacteroides chelonae</name>
    <name type="common">Mycobacterium chelonae</name>
    <dbReference type="NCBI Taxonomy" id="1774"/>
    <lineage>
        <taxon>Bacteria</taxon>
        <taxon>Bacillati</taxon>
        <taxon>Actinomycetota</taxon>
        <taxon>Actinomycetes</taxon>
        <taxon>Mycobacteriales</taxon>
        <taxon>Mycobacteriaceae</taxon>
        <taxon>Mycobacteroides</taxon>
    </lineage>
</organism>
<dbReference type="InterPro" id="IPR023346">
    <property type="entry name" value="Lysozyme-like_dom_sf"/>
</dbReference>
<protein>
    <recommendedName>
        <fullName evidence="3">Transglycosylase SLT domain-containing protein</fullName>
    </recommendedName>
</protein>
<sequence length="165" mass="18604">MTQIQPQDRAALIRLGLTAAGVPKELAEKFGEATADIVRIETDWQPDARAANLGEGKGPDKLFGDTVRRDQILADGRPYRCPRGLTQLTPHLFDRYRAPGTRNDIDDPVASIAALWLFIADNFNVNLTTGSGLAEFRENWRNHRADWWWLTELAPFNEAPRFPGY</sequence>
<name>A0A1S1LD60_MYCCH</name>
<evidence type="ECO:0008006" key="3">
    <source>
        <dbReference type="Google" id="ProtNLM"/>
    </source>
</evidence>
<gene>
    <name evidence="1" type="ORF">BKG82_27295</name>
</gene>